<comment type="caution">
    <text evidence="2">The sequence shown here is derived from an EMBL/GenBank/DDBJ whole genome shotgun (WGS) entry which is preliminary data.</text>
</comment>
<dbReference type="InterPro" id="IPR036380">
    <property type="entry name" value="Isochorismatase-like_sf"/>
</dbReference>
<dbReference type="AlphaFoldDB" id="A0A3N0V2G9"/>
<evidence type="ECO:0000313" key="3">
    <source>
        <dbReference type="Proteomes" id="UP000275137"/>
    </source>
</evidence>
<dbReference type="SUPFAM" id="SSF52499">
    <property type="entry name" value="Isochorismatase-like hydrolases"/>
    <property type="match status" value="1"/>
</dbReference>
<reference evidence="2 3" key="1">
    <citation type="submission" date="2018-10" db="EMBL/GenBank/DDBJ databases">
        <authorList>
            <person name="Chen W.-M."/>
        </authorList>
    </citation>
    <scope>NUCLEOTIDE SEQUENCE [LARGE SCALE GENOMIC DNA]</scope>
    <source>
        <strain evidence="2 3">H-5</strain>
    </source>
</reference>
<dbReference type="PANTHER" id="PTHR14119:SF3">
    <property type="entry name" value="ISOCHORISMATASE DOMAIN-CONTAINING PROTEIN 2"/>
    <property type="match status" value="1"/>
</dbReference>
<dbReference type="Gene3D" id="3.40.50.850">
    <property type="entry name" value="Isochorismatase-like"/>
    <property type="match status" value="1"/>
</dbReference>
<proteinExistence type="predicted"/>
<feature type="domain" description="Isochorismatase-like" evidence="1">
    <location>
        <begin position="13"/>
        <end position="162"/>
    </location>
</feature>
<keyword evidence="3" id="KW-1185">Reference proteome</keyword>
<evidence type="ECO:0000259" key="1">
    <source>
        <dbReference type="Pfam" id="PF00857"/>
    </source>
</evidence>
<gene>
    <name evidence="2" type="ORF">ED236_04745</name>
</gene>
<organism evidence="2 3">
    <name type="scientific">Pseudomethylobacillus aquaticus</name>
    <dbReference type="NCBI Taxonomy" id="2676064"/>
    <lineage>
        <taxon>Bacteria</taxon>
        <taxon>Pseudomonadati</taxon>
        <taxon>Pseudomonadota</taxon>
        <taxon>Betaproteobacteria</taxon>
        <taxon>Nitrosomonadales</taxon>
        <taxon>Methylophilaceae</taxon>
        <taxon>Pseudomethylobacillus</taxon>
    </lineage>
</organism>
<dbReference type="RefSeq" id="WP_123236814.1">
    <property type="nucleotide sequence ID" value="NZ_RJVP01000002.1"/>
</dbReference>
<dbReference type="Pfam" id="PF00857">
    <property type="entry name" value="Isochorismatase"/>
    <property type="match status" value="1"/>
</dbReference>
<dbReference type="InterPro" id="IPR050993">
    <property type="entry name" value="Isochorismatase_domain"/>
</dbReference>
<name>A0A3N0V2G9_9PROT</name>
<protein>
    <submittedName>
        <fullName evidence="2">Isochorismatase family protein</fullName>
    </submittedName>
</protein>
<dbReference type="InterPro" id="IPR000868">
    <property type="entry name" value="Isochorismatase-like_dom"/>
</dbReference>
<dbReference type="Proteomes" id="UP000275137">
    <property type="component" value="Unassembled WGS sequence"/>
</dbReference>
<sequence>MSSSALSQAHLSQLVVIDVQTRLVAVMPESQLKTALNACALLLQAARLLEVPALCSEQYPRGLGPTVPMLQELLGTAPRIEKTAFSCTAAPTFCRQLHSDRPQVMLAGMEAHICVLQTAMGLQALGKQVFVAEDAVISRDPRHHANAMARLREAGVIISNSESIVFEWLGKAEGDVFKQISKLLR</sequence>
<evidence type="ECO:0000313" key="2">
    <source>
        <dbReference type="EMBL" id="ROH87007.1"/>
    </source>
</evidence>
<dbReference type="EMBL" id="RJVP01000002">
    <property type="protein sequence ID" value="ROH87007.1"/>
    <property type="molecule type" value="Genomic_DNA"/>
</dbReference>
<accession>A0A3N0V2G9</accession>
<dbReference type="PANTHER" id="PTHR14119">
    <property type="entry name" value="HYDROLASE"/>
    <property type="match status" value="1"/>
</dbReference>